<dbReference type="SUPFAM" id="SSF58104">
    <property type="entry name" value="Methyl-accepting chemotaxis protein (MCP) signaling domain"/>
    <property type="match status" value="1"/>
</dbReference>
<reference evidence="6 7" key="3">
    <citation type="journal article" date="2012" name="J. Bacteriol.">
        <title>Genome Sequence of Paenibacillus terrae HPL-003, a Xylanase-Producing Bacterium Isolated from Soil Found in Forest Residue.</title>
        <authorList>
            <person name="Shin S.H."/>
            <person name="Kim S."/>
            <person name="Kim J.Y."/>
            <person name="Song H.Y."/>
            <person name="Cho S.J."/>
            <person name="Kim D.R."/>
            <person name="Lee K.I."/>
            <person name="Lim H.K."/>
            <person name="Park N.J."/>
            <person name="Hwang I.T."/>
            <person name="Yang K.S."/>
        </authorList>
    </citation>
    <scope>NUCLEOTIDE SEQUENCE [LARGE SCALE GENOMIC DNA]</scope>
    <source>
        <strain evidence="6 7">HPL-003</strain>
    </source>
</reference>
<dbReference type="InterPro" id="IPR004089">
    <property type="entry name" value="MCPsignal_dom"/>
</dbReference>
<dbReference type="STRING" id="985665.HPL003_21160"/>
<keyword evidence="3" id="KW-0175">Coiled coil</keyword>
<reference evidence="7" key="1">
    <citation type="submission" date="2011-11" db="EMBL/GenBank/DDBJ databases">
        <title>Complete sequence of Paenibacillus terrae HPL-003.</title>
        <authorList>
            <person name="Shin S.H."/>
            <person name="Kim S."/>
            <person name="Kim J.Y."/>
        </authorList>
    </citation>
    <scope>NUCLEOTIDE SEQUENCE [LARGE SCALE GENOMIC DNA]</scope>
    <source>
        <strain evidence="7">HPL-003</strain>
    </source>
</reference>
<keyword evidence="4" id="KW-0812">Transmembrane</keyword>
<dbReference type="PANTHER" id="PTHR32089">
    <property type="entry name" value="METHYL-ACCEPTING CHEMOTAXIS PROTEIN MCPB"/>
    <property type="match status" value="1"/>
</dbReference>
<feature type="transmembrane region" description="Helical" evidence="4">
    <location>
        <begin position="49"/>
        <end position="66"/>
    </location>
</feature>
<sequence length="500" mass="56148">MTKLSDLFHNRKDYGNSDSTISGYIFLMFLTTHIFMEFMLLYLDLKIAAVYNLFSILIFAVCMYWNHIGRSNMAILLGGLEVAVFAMITTMTGGWSLGFYLFMFTTIAQIFFSHTLQRGAKIAISSLVIIASVVLKVASIGVQIQVSQTVELMVYGFNFFGSLVGVSLFYFYFDGQRRALNNETQKTKELVGNLENIFNTNHVVAEKVEDISNQFAQTFKDNLDSQIQIGHSVESVAQGSRDQKATNFEMAQKVYDFGEMIETLKQSVEQIHQKSDRVLNLNAQGLNHIHVLDNMFSNNKEETRNLQYAVTELQQRAQEVSKIVDVIKSVSDQTNLLALNASIEAASAGEHGRGFEVVAMEVRKLAGTSRKATEEIDMMMKNINDSIRQADHNMEKVNSIAGIQKELSDELEDKFKNIESEITTVTNEIQSANRDIGEITQFKEKIVQLVDALSEVSEKNNVATEHISDTVKVQSTSMQHANTSLNELLALSRKLVNGRV</sequence>
<dbReference type="SMART" id="SM00283">
    <property type="entry name" value="MA"/>
    <property type="match status" value="1"/>
</dbReference>
<protein>
    <submittedName>
        <fullName evidence="6">Methyl-accepting chemotaxis sensory transducer</fullName>
    </submittedName>
</protein>
<evidence type="ECO:0000259" key="5">
    <source>
        <dbReference type="PROSITE" id="PS50111"/>
    </source>
</evidence>
<dbReference type="EMBL" id="CP003107">
    <property type="protein sequence ID" value="AET60966.1"/>
    <property type="molecule type" value="Genomic_DNA"/>
</dbReference>
<feature type="domain" description="Methyl-accepting transducer" evidence="5">
    <location>
        <begin position="228"/>
        <end position="468"/>
    </location>
</feature>
<evidence type="ECO:0000313" key="6">
    <source>
        <dbReference type="EMBL" id="AET60966.1"/>
    </source>
</evidence>
<feature type="coiled-coil region" evidence="3">
    <location>
        <begin position="408"/>
        <end position="435"/>
    </location>
</feature>
<evidence type="ECO:0000256" key="1">
    <source>
        <dbReference type="ARBA" id="ARBA00023224"/>
    </source>
</evidence>
<gene>
    <name evidence="6" type="ordered locus">HPL003_21160</name>
</gene>
<feature type="transmembrane region" description="Helical" evidence="4">
    <location>
        <begin position="123"/>
        <end position="146"/>
    </location>
</feature>
<evidence type="ECO:0000256" key="2">
    <source>
        <dbReference type="PROSITE-ProRule" id="PRU00284"/>
    </source>
</evidence>
<dbReference type="GO" id="GO:0007165">
    <property type="term" value="P:signal transduction"/>
    <property type="evidence" value="ECO:0007669"/>
    <property type="project" value="UniProtKB-KW"/>
</dbReference>
<feature type="transmembrane region" description="Helical" evidence="4">
    <location>
        <begin position="152"/>
        <end position="173"/>
    </location>
</feature>
<evidence type="ECO:0000256" key="3">
    <source>
        <dbReference type="SAM" id="Coils"/>
    </source>
</evidence>
<dbReference type="RefSeq" id="WP_014281663.1">
    <property type="nucleotide sequence ID" value="NC_016641.1"/>
</dbReference>
<organism evidence="6 7">
    <name type="scientific">Paenibacillus terrae (strain HPL-003)</name>
    <dbReference type="NCBI Taxonomy" id="985665"/>
    <lineage>
        <taxon>Bacteria</taxon>
        <taxon>Bacillati</taxon>
        <taxon>Bacillota</taxon>
        <taxon>Bacilli</taxon>
        <taxon>Bacillales</taxon>
        <taxon>Paenibacillaceae</taxon>
        <taxon>Paenibacillus</taxon>
    </lineage>
</organism>
<name>G7VP89_PAETH</name>
<reference key="2">
    <citation type="submission" date="2011-11" db="EMBL/GenBank/DDBJ databases">
        <authorList>
            <person name="Shin S.H."/>
            <person name="Kim S."/>
            <person name="Kim J.Y."/>
        </authorList>
    </citation>
    <scope>NUCLEOTIDE SEQUENCE</scope>
    <source>
        <strain>HPL-003</strain>
    </source>
</reference>
<dbReference type="AlphaFoldDB" id="G7VP89"/>
<dbReference type="Pfam" id="PF00015">
    <property type="entry name" value="MCPsignal"/>
    <property type="match status" value="1"/>
</dbReference>
<feature type="transmembrane region" description="Helical" evidence="4">
    <location>
        <begin position="21"/>
        <end position="43"/>
    </location>
</feature>
<proteinExistence type="predicted"/>
<evidence type="ECO:0000313" key="7">
    <source>
        <dbReference type="Proteomes" id="UP000005876"/>
    </source>
</evidence>
<dbReference type="Proteomes" id="UP000005876">
    <property type="component" value="Chromosome"/>
</dbReference>
<dbReference type="KEGG" id="pta:HPL003_21160"/>
<keyword evidence="4" id="KW-0472">Membrane</keyword>
<keyword evidence="1 2" id="KW-0807">Transducer</keyword>
<accession>G7VP89</accession>
<keyword evidence="4" id="KW-1133">Transmembrane helix</keyword>
<dbReference type="eggNOG" id="COG0840">
    <property type="taxonomic scope" value="Bacteria"/>
</dbReference>
<dbReference type="PANTHER" id="PTHR32089:SF112">
    <property type="entry name" value="LYSOZYME-LIKE PROTEIN-RELATED"/>
    <property type="match status" value="1"/>
</dbReference>
<dbReference type="GO" id="GO:0016020">
    <property type="term" value="C:membrane"/>
    <property type="evidence" value="ECO:0007669"/>
    <property type="project" value="InterPro"/>
</dbReference>
<dbReference type="Gene3D" id="1.10.287.950">
    <property type="entry name" value="Methyl-accepting chemotaxis protein"/>
    <property type="match status" value="1"/>
</dbReference>
<dbReference type="PROSITE" id="PS50111">
    <property type="entry name" value="CHEMOTAXIS_TRANSDUC_2"/>
    <property type="match status" value="1"/>
</dbReference>
<evidence type="ECO:0000256" key="4">
    <source>
        <dbReference type="SAM" id="Phobius"/>
    </source>
</evidence>
<dbReference type="HOGENOM" id="CLU_042014_0_0_9"/>